<proteinExistence type="predicted"/>
<feature type="transmembrane region" description="Helical" evidence="1">
    <location>
        <begin position="25"/>
        <end position="45"/>
    </location>
</feature>
<evidence type="ECO:0000313" key="2">
    <source>
        <dbReference type="EMBL" id="GAA2041006.1"/>
    </source>
</evidence>
<name>A0ABN2UV90_9MICC</name>
<protein>
    <submittedName>
        <fullName evidence="2">Uncharacterized protein</fullName>
    </submittedName>
</protein>
<organism evidence="2 3">
    <name type="scientific">Yaniella flava</name>
    <dbReference type="NCBI Taxonomy" id="287930"/>
    <lineage>
        <taxon>Bacteria</taxon>
        <taxon>Bacillati</taxon>
        <taxon>Actinomycetota</taxon>
        <taxon>Actinomycetes</taxon>
        <taxon>Micrococcales</taxon>
        <taxon>Micrococcaceae</taxon>
        <taxon>Yaniella</taxon>
    </lineage>
</organism>
<keyword evidence="1" id="KW-1133">Transmembrane helix</keyword>
<accession>A0ABN2UV90</accession>
<comment type="caution">
    <text evidence="2">The sequence shown here is derived from an EMBL/GenBank/DDBJ whole genome shotgun (WGS) entry which is preliminary data.</text>
</comment>
<evidence type="ECO:0000256" key="1">
    <source>
        <dbReference type="SAM" id="Phobius"/>
    </source>
</evidence>
<sequence>MVVKGTNARRTRGFNELLINTARRVIVNVAFIALANVIISVRRLFKGGLDNSARGAQPACKALSYWRMFLTLLST</sequence>
<keyword evidence="1" id="KW-0812">Transmembrane</keyword>
<dbReference type="Proteomes" id="UP001501461">
    <property type="component" value="Unassembled WGS sequence"/>
</dbReference>
<gene>
    <name evidence="2" type="ORF">GCM10009720_21760</name>
</gene>
<evidence type="ECO:0000313" key="3">
    <source>
        <dbReference type="Proteomes" id="UP001501461"/>
    </source>
</evidence>
<keyword evidence="1" id="KW-0472">Membrane</keyword>
<dbReference type="EMBL" id="BAAAMN010000048">
    <property type="protein sequence ID" value="GAA2041006.1"/>
    <property type="molecule type" value="Genomic_DNA"/>
</dbReference>
<keyword evidence="3" id="KW-1185">Reference proteome</keyword>
<reference evidence="2 3" key="1">
    <citation type="journal article" date="2019" name="Int. J. Syst. Evol. Microbiol.">
        <title>The Global Catalogue of Microorganisms (GCM) 10K type strain sequencing project: providing services to taxonomists for standard genome sequencing and annotation.</title>
        <authorList>
            <consortium name="The Broad Institute Genomics Platform"/>
            <consortium name="The Broad Institute Genome Sequencing Center for Infectious Disease"/>
            <person name="Wu L."/>
            <person name="Ma J."/>
        </authorList>
    </citation>
    <scope>NUCLEOTIDE SEQUENCE [LARGE SCALE GENOMIC DNA]</scope>
    <source>
        <strain evidence="2 3">JCM 13595</strain>
    </source>
</reference>